<evidence type="ECO:0000256" key="2">
    <source>
        <dbReference type="ARBA" id="ARBA00022679"/>
    </source>
</evidence>
<dbReference type="EC" id="2.1.1.37" evidence="8"/>
<keyword evidence="1 6" id="KW-0489">Methyltransferase</keyword>
<reference evidence="9 10" key="1">
    <citation type="submission" date="2017-05" db="EMBL/GenBank/DDBJ databases">
        <authorList>
            <person name="Varghese N."/>
            <person name="Submissions S."/>
        </authorList>
    </citation>
    <scope>NUCLEOTIDE SEQUENCE [LARGE SCALE GENOMIC DNA]</scope>
    <source>
        <strain evidence="9 10">DSM 25457</strain>
    </source>
</reference>
<protein>
    <recommendedName>
        <fullName evidence="8">Cytosine-specific methyltransferase</fullName>
        <ecNumber evidence="8">2.1.1.37</ecNumber>
    </recommendedName>
</protein>
<evidence type="ECO:0000256" key="5">
    <source>
        <dbReference type="ARBA" id="ARBA00047422"/>
    </source>
</evidence>
<evidence type="ECO:0000256" key="4">
    <source>
        <dbReference type="ARBA" id="ARBA00022747"/>
    </source>
</evidence>
<evidence type="ECO:0000313" key="9">
    <source>
        <dbReference type="EMBL" id="SMP42405.1"/>
    </source>
</evidence>
<dbReference type="Pfam" id="PF00145">
    <property type="entry name" value="DNA_methylase"/>
    <property type="match status" value="1"/>
</dbReference>
<dbReference type="EMBL" id="FXUG01000001">
    <property type="protein sequence ID" value="SMP42405.1"/>
    <property type="molecule type" value="Genomic_DNA"/>
</dbReference>
<accession>A0ABY1PQC0</accession>
<keyword evidence="2 6" id="KW-0808">Transferase</keyword>
<gene>
    <name evidence="9" type="ORF">SAMN06265222_101778</name>
</gene>
<evidence type="ECO:0000256" key="6">
    <source>
        <dbReference type="PROSITE-ProRule" id="PRU01016"/>
    </source>
</evidence>
<evidence type="ECO:0000313" key="10">
    <source>
        <dbReference type="Proteomes" id="UP001158067"/>
    </source>
</evidence>
<dbReference type="InterPro" id="IPR050390">
    <property type="entry name" value="C5-Methyltransferase"/>
</dbReference>
<dbReference type="Gene3D" id="3.90.120.10">
    <property type="entry name" value="DNA Methylase, subunit A, domain 2"/>
    <property type="match status" value="1"/>
</dbReference>
<comment type="caution">
    <text evidence="9">The sequence shown here is derived from an EMBL/GenBank/DDBJ whole genome shotgun (WGS) entry which is preliminary data.</text>
</comment>
<evidence type="ECO:0000256" key="3">
    <source>
        <dbReference type="ARBA" id="ARBA00022691"/>
    </source>
</evidence>
<dbReference type="NCBIfam" id="TIGR00675">
    <property type="entry name" value="dcm"/>
    <property type="match status" value="1"/>
</dbReference>
<proteinExistence type="inferred from homology"/>
<dbReference type="InterPro" id="IPR018117">
    <property type="entry name" value="C5_DNA_meth_AS"/>
</dbReference>
<keyword evidence="10" id="KW-1185">Reference proteome</keyword>
<dbReference type="SUPFAM" id="SSF53335">
    <property type="entry name" value="S-adenosyl-L-methionine-dependent methyltransferases"/>
    <property type="match status" value="1"/>
</dbReference>
<dbReference type="PANTHER" id="PTHR10629:SF52">
    <property type="entry name" value="DNA (CYTOSINE-5)-METHYLTRANSFERASE 1"/>
    <property type="match status" value="1"/>
</dbReference>
<dbReference type="PANTHER" id="PTHR10629">
    <property type="entry name" value="CYTOSINE-SPECIFIC METHYLTRANSFERASE"/>
    <property type="match status" value="1"/>
</dbReference>
<comment type="similarity">
    <text evidence="6 7">Belongs to the class I-like SAM-binding methyltransferase superfamily. C5-methyltransferase family.</text>
</comment>
<comment type="catalytic activity">
    <reaction evidence="5 8">
        <text>a 2'-deoxycytidine in DNA + S-adenosyl-L-methionine = a 5-methyl-2'-deoxycytidine in DNA + S-adenosyl-L-homocysteine + H(+)</text>
        <dbReference type="Rhea" id="RHEA:13681"/>
        <dbReference type="Rhea" id="RHEA-COMP:11369"/>
        <dbReference type="Rhea" id="RHEA-COMP:11370"/>
        <dbReference type="ChEBI" id="CHEBI:15378"/>
        <dbReference type="ChEBI" id="CHEBI:57856"/>
        <dbReference type="ChEBI" id="CHEBI:59789"/>
        <dbReference type="ChEBI" id="CHEBI:85452"/>
        <dbReference type="ChEBI" id="CHEBI:85454"/>
        <dbReference type="EC" id="2.1.1.37"/>
    </reaction>
</comment>
<evidence type="ECO:0000256" key="7">
    <source>
        <dbReference type="RuleBase" id="RU000416"/>
    </source>
</evidence>
<evidence type="ECO:0000256" key="1">
    <source>
        <dbReference type="ARBA" id="ARBA00022603"/>
    </source>
</evidence>
<name>A0ABY1PQC0_9BACT</name>
<dbReference type="InterPro" id="IPR001525">
    <property type="entry name" value="C5_MeTfrase"/>
</dbReference>
<evidence type="ECO:0000256" key="8">
    <source>
        <dbReference type="RuleBase" id="RU000417"/>
    </source>
</evidence>
<dbReference type="Gene3D" id="3.40.50.150">
    <property type="entry name" value="Vaccinia Virus protein VP39"/>
    <property type="match status" value="1"/>
</dbReference>
<dbReference type="RefSeq" id="WP_283430968.1">
    <property type="nucleotide sequence ID" value="NZ_FXUG01000001.1"/>
</dbReference>
<organism evidence="9 10">
    <name type="scientific">Neorhodopirellula lusitana</name>
    <dbReference type="NCBI Taxonomy" id="445327"/>
    <lineage>
        <taxon>Bacteria</taxon>
        <taxon>Pseudomonadati</taxon>
        <taxon>Planctomycetota</taxon>
        <taxon>Planctomycetia</taxon>
        <taxon>Pirellulales</taxon>
        <taxon>Pirellulaceae</taxon>
        <taxon>Neorhodopirellula</taxon>
    </lineage>
</organism>
<dbReference type="PROSITE" id="PS51679">
    <property type="entry name" value="SAM_MT_C5"/>
    <property type="match status" value="1"/>
</dbReference>
<keyword evidence="4" id="KW-0680">Restriction system</keyword>
<dbReference type="PRINTS" id="PR00105">
    <property type="entry name" value="C5METTRFRASE"/>
</dbReference>
<dbReference type="InterPro" id="IPR029063">
    <property type="entry name" value="SAM-dependent_MTases_sf"/>
</dbReference>
<feature type="active site" evidence="6">
    <location>
        <position position="78"/>
    </location>
</feature>
<dbReference type="Proteomes" id="UP001158067">
    <property type="component" value="Unassembled WGS sequence"/>
</dbReference>
<keyword evidence="3 6" id="KW-0949">S-adenosyl-L-methionine</keyword>
<sequence length="369" mass="40699">MPTTPFKFIDLFSGAGGIAQGFAEAGLKPVLAVEREPDFAATYAENFGKHILTGDIRELISAGALECKADVVAGGPPCQGFSNLTGNKKCDPRRGMWSSFMDVVESSECKVFMLENVPNVLKSAEGEAILSRAEDLGFHVRESASILLASDYGVPQNRRRTIIIGSRLGPVQLPSPHPHKKSVRDAFKGISGKPLHDALPNSPASGSDLHIARNPTDLSKKRYRLIPKGGNRFDLQRKAPHLTPACWIRKTSGGTDLFGRLEWDGPARCTIRTEFYKPEKGRYLHPEEHRPITHWEAARLQTFPDTFRWHGTKIRIAIQIGNAVPPQFAKVLGQTIIGHLSAYRQRPVANPRYTAIQREIMAGLELVAV</sequence>
<dbReference type="PROSITE" id="PS00094">
    <property type="entry name" value="C5_MTASE_1"/>
    <property type="match status" value="1"/>
</dbReference>